<keyword evidence="4" id="KW-0249">Electron transport</keyword>
<keyword evidence="11" id="KW-1185">Reference proteome</keyword>
<accession>A0ABX1I7M6</accession>
<keyword evidence="2 6" id="KW-0349">Heme</keyword>
<feature type="domain" description="Cytochrome c" evidence="9">
    <location>
        <begin position="137"/>
        <end position="219"/>
    </location>
</feature>
<feature type="compositionally biased region" description="Pro residues" evidence="7">
    <location>
        <begin position="245"/>
        <end position="259"/>
    </location>
</feature>
<proteinExistence type="predicted"/>
<keyword evidence="3 6" id="KW-0479">Metal-binding</keyword>
<evidence type="ECO:0000256" key="1">
    <source>
        <dbReference type="ARBA" id="ARBA00022448"/>
    </source>
</evidence>
<evidence type="ECO:0000259" key="9">
    <source>
        <dbReference type="PROSITE" id="PS51007"/>
    </source>
</evidence>
<sequence length="259" mass="27982">MSQPVFARSMLCALMLLTTSLAVAQQDAQTRARAEFEVASTLTPDLANGRQVYLICAVCHRPEGWGSPDGAYPQIAGQLPEVIVKQLADIRAGNRDNPLMYPFALPRILGGPQNIVDVAAYVARLPMTANNAKGPGTDLALGRTLYETQCAECHGADGEGSVEHLAPQLAGQHFPYLMRQFEAIASGRRRNSDPAMTKQLAGFSPREQMAVLDYSARLPLPVEKTAPVEWSNPDFPAYVREPLGVAPPPPPPPPPLPPR</sequence>
<gene>
    <name evidence="10" type="ORF">HF203_10065</name>
</gene>
<dbReference type="Pfam" id="PF00034">
    <property type="entry name" value="Cytochrom_C"/>
    <property type="match status" value="1"/>
</dbReference>
<dbReference type="PROSITE" id="PS51007">
    <property type="entry name" value="CYTC"/>
    <property type="match status" value="2"/>
</dbReference>
<reference evidence="10 11" key="1">
    <citation type="submission" date="2020-04" db="EMBL/GenBank/DDBJ databases">
        <title>Draft Whole-Genome sequence of Marichromatium bheemlicum DSM 18632, type strain.</title>
        <authorList>
            <person name="Kyndt J.A."/>
            <person name="Meyer T.E."/>
        </authorList>
    </citation>
    <scope>NUCLEOTIDE SEQUENCE [LARGE SCALE GENOMIC DNA]</scope>
    <source>
        <strain evidence="10 11">DSM 18632</strain>
    </source>
</reference>
<dbReference type="Gene3D" id="1.10.760.10">
    <property type="entry name" value="Cytochrome c-like domain"/>
    <property type="match status" value="2"/>
</dbReference>
<dbReference type="PANTHER" id="PTHR33751">
    <property type="entry name" value="CBB3-TYPE CYTOCHROME C OXIDASE SUBUNIT FIXP"/>
    <property type="match status" value="1"/>
</dbReference>
<evidence type="ECO:0000313" key="10">
    <source>
        <dbReference type="EMBL" id="NKN33568.1"/>
    </source>
</evidence>
<evidence type="ECO:0000313" key="11">
    <source>
        <dbReference type="Proteomes" id="UP000740754"/>
    </source>
</evidence>
<dbReference type="EMBL" id="JAAXKX010000013">
    <property type="protein sequence ID" value="NKN33568.1"/>
    <property type="molecule type" value="Genomic_DNA"/>
</dbReference>
<keyword evidence="1" id="KW-0813">Transport</keyword>
<evidence type="ECO:0000256" key="6">
    <source>
        <dbReference type="PROSITE-ProRule" id="PRU00433"/>
    </source>
</evidence>
<feature type="chain" id="PRO_5045657501" evidence="8">
    <location>
        <begin position="25"/>
        <end position="259"/>
    </location>
</feature>
<feature type="domain" description="Cytochrome c" evidence="9">
    <location>
        <begin position="44"/>
        <end position="126"/>
    </location>
</feature>
<evidence type="ECO:0000256" key="7">
    <source>
        <dbReference type="SAM" id="MobiDB-lite"/>
    </source>
</evidence>
<dbReference type="InterPro" id="IPR009056">
    <property type="entry name" value="Cyt_c-like_dom"/>
</dbReference>
<dbReference type="InterPro" id="IPR050597">
    <property type="entry name" value="Cytochrome_c_Oxidase_Subunit"/>
</dbReference>
<name>A0ABX1I7M6_9GAMM</name>
<comment type="caution">
    <text evidence="10">The sequence shown here is derived from an EMBL/GenBank/DDBJ whole genome shotgun (WGS) entry which is preliminary data.</text>
</comment>
<feature type="region of interest" description="Disordered" evidence="7">
    <location>
        <begin position="229"/>
        <end position="259"/>
    </location>
</feature>
<evidence type="ECO:0000256" key="5">
    <source>
        <dbReference type="ARBA" id="ARBA00023004"/>
    </source>
</evidence>
<dbReference type="InterPro" id="IPR036909">
    <property type="entry name" value="Cyt_c-like_dom_sf"/>
</dbReference>
<evidence type="ECO:0000256" key="3">
    <source>
        <dbReference type="ARBA" id="ARBA00022723"/>
    </source>
</evidence>
<evidence type="ECO:0000256" key="2">
    <source>
        <dbReference type="ARBA" id="ARBA00022617"/>
    </source>
</evidence>
<keyword evidence="8" id="KW-0732">Signal</keyword>
<feature type="signal peptide" evidence="8">
    <location>
        <begin position="1"/>
        <end position="24"/>
    </location>
</feature>
<protein>
    <submittedName>
        <fullName evidence="10">C-type cytochrome</fullName>
    </submittedName>
</protein>
<organism evidence="10 11">
    <name type="scientific">Marichromatium bheemlicum</name>
    <dbReference type="NCBI Taxonomy" id="365339"/>
    <lineage>
        <taxon>Bacteria</taxon>
        <taxon>Pseudomonadati</taxon>
        <taxon>Pseudomonadota</taxon>
        <taxon>Gammaproteobacteria</taxon>
        <taxon>Chromatiales</taxon>
        <taxon>Chromatiaceae</taxon>
        <taxon>Marichromatium</taxon>
    </lineage>
</organism>
<dbReference type="Proteomes" id="UP000740754">
    <property type="component" value="Unassembled WGS sequence"/>
</dbReference>
<keyword evidence="5 6" id="KW-0408">Iron</keyword>
<dbReference type="RefSeq" id="WP_168669249.1">
    <property type="nucleotide sequence ID" value="NZ_JAAXKX010000013.1"/>
</dbReference>
<evidence type="ECO:0000256" key="4">
    <source>
        <dbReference type="ARBA" id="ARBA00022982"/>
    </source>
</evidence>
<evidence type="ECO:0000256" key="8">
    <source>
        <dbReference type="SAM" id="SignalP"/>
    </source>
</evidence>
<dbReference type="SUPFAM" id="SSF46626">
    <property type="entry name" value="Cytochrome c"/>
    <property type="match status" value="2"/>
</dbReference>
<dbReference type="PANTHER" id="PTHR33751:SF9">
    <property type="entry name" value="CYTOCHROME C4"/>
    <property type="match status" value="1"/>
</dbReference>